<proteinExistence type="predicted"/>
<dbReference type="AlphaFoldDB" id="A0A0G1PHV3"/>
<organism evidence="2 3">
    <name type="scientific">Candidatus Collierbacteria bacterium GW2011_GWA2_46_26</name>
    <dbReference type="NCBI Taxonomy" id="1618381"/>
    <lineage>
        <taxon>Bacteria</taxon>
        <taxon>Candidatus Collieribacteriota</taxon>
    </lineage>
</organism>
<feature type="transmembrane region" description="Helical" evidence="1">
    <location>
        <begin position="93"/>
        <end position="113"/>
    </location>
</feature>
<evidence type="ECO:0000256" key="1">
    <source>
        <dbReference type="SAM" id="Phobius"/>
    </source>
</evidence>
<gene>
    <name evidence="2" type="ORF">UX47_C0016G0006</name>
</gene>
<sequence length="176" mass="20202">MFKSMRINADLRINFSFITKGIGLYHLLLMEKTDVLAVTLSDHSLRPRSEKSLRGHTEVRKGSEKNFVNLALFYFKKRIGVGRRRRVRQMAGALWSLSVTCLSMGVPPVMFSLKAPITQSSEMHTSDPQIYPFSNFSRLPSVLSYKHTGQNFRVNPRFYPRLSACSTEWNDRTSPI</sequence>
<keyword evidence="1" id="KW-0472">Membrane</keyword>
<comment type="caution">
    <text evidence="2">The sequence shown here is derived from an EMBL/GenBank/DDBJ whole genome shotgun (WGS) entry which is preliminary data.</text>
</comment>
<protein>
    <submittedName>
        <fullName evidence="2">Uncharacterized protein</fullName>
    </submittedName>
</protein>
<dbReference type="EMBL" id="LCMI01000016">
    <property type="protein sequence ID" value="KKU32262.1"/>
    <property type="molecule type" value="Genomic_DNA"/>
</dbReference>
<accession>A0A0G1PHV3</accession>
<evidence type="ECO:0000313" key="2">
    <source>
        <dbReference type="EMBL" id="KKU32262.1"/>
    </source>
</evidence>
<keyword evidence="1" id="KW-0812">Transmembrane</keyword>
<dbReference type="Proteomes" id="UP000034794">
    <property type="component" value="Unassembled WGS sequence"/>
</dbReference>
<keyword evidence="1" id="KW-1133">Transmembrane helix</keyword>
<evidence type="ECO:0000313" key="3">
    <source>
        <dbReference type="Proteomes" id="UP000034794"/>
    </source>
</evidence>
<reference evidence="2 3" key="1">
    <citation type="journal article" date="2015" name="Nature">
        <title>rRNA introns, odd ribosomes, and small enigmatic genomes across a large radiation of phyla.</title>
        <authorList>
            <person name="Brown C.T."/>
            <person name="Hug L.A."/>
            <person name="Thomas B.C."/>
            <person name="Sharon I."/>
            <person name="Castelle C.J."/>
            <person name="Singh A."/>
            <person name="Wilkins M.J."/>
            <person name="Williams K.H."/>
            <person name="Banfield J.F."/>
        </authorList>
    </citation>
    <scope>NUCLEOTIDE SEQUENCE [LARGE SCALE GENOMIC DNA]</scope>
</reference>
<name>A0A0G1PHV3_9BACT</name>